<dbReference type="GO" id="GO:0006355">
    <property type="term" value="P:regulation of DNA-templated transcription"/>
    <property type="evidence" value="ECO:0007669"/>
    <property type="project" value="InterPro"/>
</dbReference>
<protein>
    <submittedName>
        <fullName evidence="2">Helix-turn-helix transcriptional regulator</fullName>
    </submittedName>
</protein>
<evidence type="ECO:0000259" key="1">
    <source>
        <dbReference type="SMART" id="SM00421"/>
    </source>
</evidence>
<dbReference type="GO" id="GO:0003677">
    <property type="term" value="F:DNA binding"/>
    <property type="evidence" value="ECO:0007669"/>
    <property type="project" value="InterPro"/>
</dbReference>
<dbReference type="Gene3D" id="1.10.10.10">
    <property type="entry name" value="Winged helix-like DNA-binding domain superfamily/Winged helix DNA-binding domain"/>
    <property type="match status" value="1"/>
</dbReference>
<evidence type="ECO:0000313" key="3">
    <source>
        <dbReference type="Proteomes" id="UP001139054"/>
    </source>
</evidence>
<dbReference type="RefSeq" id="WP_237892198.1">
    <property type="nucleotide sequence ID" value="NZ_JAKLTY010000078.1"/>
</dbReference>
<reference evidence="2" key="1">
    <citation type="submission" date="2022-01" db="EMBL/GenBank/DDBJ databases">
        <title>Genome sequnece data of strain Bradyrhizobium sp. nov.</title>
        <authorList>
            <person name="Zhang J."/>
        </authorList>
    </citation>
    <scope>NUCLEOTIDE SEQUENCE</scope>
    <source>
        <strain evidence="2">WYCCWR 13023</strain>
    </source>
</reference>
<dbReference type="InterPro" id="IPR036388">
    <property type="entry name" value="WH-like_DNA-bd_sf"/>
</dbReference>
<proteinExistence type="predicted"/>
<dbReference type="Proteomes" id="UP001139054">
    <property type="component" value="Unassembled WGS sequence"/>
</dbReference>
<dbReference type="AlphaFoldDB" id="A0A9X1UF79"/>
<dbReference type="SUPFAM" id="SSF46894">
    <property type="entry name" value="C-terminal effector domain of the bipartite response regulators"/>
    <property type="match status" value="1"/>
</dbReference>
<dbReference type="InterPro" id="IPR000792">
    <property type="entry name" value="Tscrpt_reg_LuxR_C"/>
</dbReference>
<organism evidence="2 3">
    <name type="scientific">Bradyrhizobium zhengyangense</name>
    <dbReference type="NCBI Taxonomy" id="2911009"/>
    <lineage>
        <taxon>Bacteria</taxon>
        <taxon>Pseudomonadati</taxon>
        <taxon>Pseudomonadota</taxon>
        <taxon>Alphaproteobacteria</taxon>
        <taxon>Hyphomicrobiales</taxon>
        <taxon>Nitrobacteraceae</taxon>
        <taxon>Bradyrhizobium</taxon>
    </lineage>
</organism>
<evidence type="ECO:0000313" key="2">
    <source>
        <dbReference type="EMBL" id="MCG2633209.1"/>
    </source>
</evidence>
<dbReference type="SMART" id="SM00421">
    <property type="entry name" value="HTH_LUXR"/>
    <property type="match status" value="1"/>
</dbReference>
<name>A0A9X1UF79_9BRAD</name>
<sequence>MRTPVELPDLVGLIYEAAAIPERWPSLLATVSQTVDGVGGLLRTASSPQSFRWTSSPNLHDDFVEFIRDGWAAINPRPARIAAANHAGFIRDSDHFTAEELNSDPVYGFLRGKGLGYAAGTILSVPSGDAITFSFEKSHREGPVTMKAIGLLDSLRPHLARAALLASRLGMEHARAMTTALKDVGLPAAAVKAGGKLYAANELFEALMPNMMNDMPSRLVFSDPTVDLLFIAGLDAINRCIIGTKRVCSFPIAATEGRVPMIVHLLPVAGNAQDIFSAASKLIIITAVDRGTVPHAEVIRGLFDLTPAEARVARQIALGDTVEQVAREAGLSHITIRNQLKSVLNKTGIGRQSDLVALLSGSTLPKSGA</sequence>
<gene>
    <name evidence="2" type="ORF">L6654_42615</name>
</gene>
<dbReference type="EMBL" id="JAKLTY010000078">
    <property type="protein sequence ID" value="MCG2633209.1"/>
    <property type="molecule type" value="Genomic_DNA"/>
</dbReference>
<feature type="domain" description="HTH luxR-type" evidence="1">
    <location>
        <begin position="302"/>
        <end position="359"/>
    </location>
</feature>
<dbReference type="InterPro" id="IPR016032">
    <property type="entry name" value="Sig_transdc_resp-reg_C-effctor"/>
</dbReference>
<comment type="caution">
    <text evidence="2">The sequence shown here is derived from an EMBL/GenBank/DDBJ whole genome shotgun (WGS) entry which is preliminary data.</text>
</comment>
<accession>A0A9X1UF79</accession>